<dbReference type="EMBL" id="BPVZ01000136">
    <property type="protein sequence ID" value="GKV39729.1"/>
    <property type="molecule type" value="Genomic_DNA"/>
</dbReference>
<evidence type="ECO:0000256" key="3">
    <source>
        <dbReference type="SAM" id="MobiDB-lite"/>
    </source>
</evidence>
<dbReference type="InterPro" id="IPR046347">
    <property type="entry name" value="bZIP_sf"/>
</dbReference>
<dbReference type="GO" id="GO:0005634">
    <property type="term" value="C:nucleus"/>
    <property type="evidence" value="ECO:0007669"/>
    <property type="project" value="UniProtKB-SubCell"/>
</dbReference>
<comment type="subcellular location">
    <subcellularLocation>
        <location evidence="1">Nucleus</location>
    </subcellularLocation>
</comment>
<dbReference type="InterPro" id="IPR044759">
    <property type="entry name" value="bZIP_RF2"/>
</dbReference>
<feature type="compositionally biased region" description="Polar residues" evidence="3">
    <location>
        <begin position="16"/>
        <end position="25"/>
    </location>
</feature>
<feature type="region of interest" description="Disordered" evidence="3">
    <location>
        <begin position="170"/>
        <end position="192"/>
    </location>
</feature>
<feature type="domain" description="BZIP" evidence="4">
    <location>
        <begin position="179"/>
        <end position="238"/>
    </location>
</feature>
<dbReference type="GO" id="GO:0003700">
    <property type="term" value="F:DNA-binding transcription factor activity"/>
    <property type="evidence" value="ECO:0007669"/>
    <property type="project" value="InterPro"/>
</dbReference>
<dbReference type="AlphaFoldDB" id="A0AAV5LSA2"/>
<dbReference type="SUPFAM" id="SSF57959">
    <property type="entry name" value="Leucine zipper domain"/>
    <property type="match status" value="1"/>
</dbReference>
<evidence type="ECO:0000313" key="5">
    <source>
        <dbReference type="EMBL" id="GKV39729.1"/>
    </source>
</evidence>
<evidence type="ECO:0000313" key="6">
    <source>
        <dbReference type="Proteomes" id="UP001054252"/>
    </source>
</evidence>
<dbReference type="Proteomes" id="UP001054252">
    <property type="component" value="Unassembled WGS sequence"/>
</dbReference>
<proteinExistence type="predicted"/>
<reference evidence="5 6" key="1">
    <citation type="journal article" date="2021" name="Commun. Biol.">
        <title>The genome of Shorea leprosula (Dipterocarpaceae) highlights the ecological relevance of drought in aseasonal tropical rainforests.</title>
        <authorList>
            <person name="Ng K.K.S."/>
            <person name="Kobayashi M.J."/>
            <person name="Fawcett J.A."/>
            <person name="Hatakeyama M."/>
            <person name="Paape T."/>
            <person name="Ng C.H."/>
            <person name="Ang C.C."/>
            <person name="Tnah L.H."/>
            <person name="Lee C.T."/>
            <person name="Nishiyama T."/>
            <person name="Sese J."/>
            <person name="O'Brien M.J."/>
            <person name="Copetti D."/>
            <person name="Mohd Noor M.I."/>
            <person name="Ong R.C."/>
            <person name="Putra M."/>
            <person name="Sireger I.Z."/>
            <person name="Indrioko S."/>
            <person name="Kosugi Y."/>
            <person name="Izuno A."/>
            <person name="Isagi Y."/>
            <person name="Lee S.L."/>
            <person name="Shimizu K.K."/>
        </authorList>
    </citation>
    <scope>NUCLEOTIDE SEQUENCE [LARGE SCALE GENOMIC DNA]</scope>
    <source>
        <strain evidence="5">214</strain>
    </source>
</reference>
<keyword evidence="2" id="KW-0175">Coiled coil</keyword>
<feature type="region of interest" description="Disordered" evidence="3">
    <location>
        <begin position="1"/>
        <end position="31"/>
    </location>
</feature>
<sequence>MSRDAQLPPRGPFQKKLSSQSNHKTISPPFHTESYMEYPQHHKSFSQSSILEENPAWLDGLLKDPDAKSSGISLRRSASDSLTFLNDLMDSFPVLTLHDDQEDSIDCETGTGLESACMYGPNSPRKKGHLIYSGNALVSALSESISQDPWQHVDGNPTFHGITCSNSKVDGSVPVGDHTAETKTAKRRSGQHSRVRKLQYIAELERTVNSLQTFISELATRVSSLHQRCVTLSMENGELQNQLVTLQQEKLMLEGQHQLLKKEAERLSIRLVNSPNYELEACFEPSASTRPAVSEFTWQMLDMSKLDLT</sequence>
<dbReference type="CDD" id="cd14703">
    <property type="entry name" value="bZIP_plant_RF2"/>
    <property type="match status" value="1"/>
</dbReference>
<dbReference type="InterPro" id="IPR044797">
    <property type="entry name" value="At4g06598-like"/>
</dbReference>
<dbReference type="PANTHER" id="PTHR46835">
    <property type="entry name" value="BASIC-LEUCINE ZIPPER (BZIP) TRANSCRIPTION FACTOR FAMILY PROTEIN-RELATED"/>
    <property type="match status" value="1"/>
</dbReference>
<gene>
    <name evidence="5" type="ORF">SLEP1_g47455</name>
</gene>
<evidence type="ECO:0000259" key="4">
    <source>
        <dbReference type="SMART" id="SM00338"/>
    </source>
</evidence>
<feature type="coiled-coil region" evidence="2">
    <location>
        <begin position="229"/>
        <end position="263"/>
    </location>
</feature>
<name>A0AAV5LSA2_9ROSI</name>
<evidence type="ECO:0000256" key="2">
    <source>
        <dbReference type="SAM" id="Coils"/>
    </source>
</evidence>
<keyword evidence="6" id="KW-1185">Reference proteome</keyword>
<evidence type="ECO:0000256" key="1">
    <source>
        <dbReference type="ARBA" id="ARBA00004123"/>
    </source>
</evidence>
<organism evidence="5 6">
    <name type="scientific">Rubroshorea leprosula</name>
    <dbReference type="NCBI Taxonomy" id="152421"/>
    <lineage>
        <taxon>Eukaryota</taxon>
        <taxon>Viridiplantae</taxon>
        <taxon>Streptophyta</taxon>
        <taxon>Embryophyta</taxon>
        <taxon>Tracheophyta</taxon>
        <taxon>Spermatophyta</taxon>
        <taxon>Magnoliopsida</taxon>
        <taxon>eudicotyledons</taxon>
        <taxon>Gunneridae</taxon>
        <taxon>Pentapetalae</taxon>
        <taxon>rosids</taxon>
        <taxon>malvids</taxon>
        <taxon>Malvales</taxon>
        <taxon>Dipterocarpaceae</taxon>
        <taxon>Rubroshorea</taxon>
    </lineage>
</organism>
<dbReference type="InterPro" id="IPR004827">
    <property type="entry name" value="bZIP"/>
</dbReference>
<dbReference type="SMART" id="SM00338">
    <property type="entry name" value="BRLZ"/>
    <property type="match status" value="1"/>
</dbReference>
<protein>
    <recommendedName>
        <fullName evidence="4">BZIP domain-containing protein</fullName>
    </recommendedName>
</protein>
<accession>A0AAV5LSA2</accession>
<comment type="caution">
    <text evidence="5">The sequence shown here is derived from an EMBL/GenBank/DDBJ whole genome shotgun (WGS) entry which is preliminary data.</text>
</comment>
<dbReference type="PANTHER" id="PTHR46835:SF4">
    <property type="entry name" value="B-ZIP PROTEIN"/>
    <property type="match status" value="1"/>
</dbReference>